<name>E2BSF2_HARSA</name>
<organism evidence="2">
    <name type="scientific">Harpegnathos saltator</name>
    <name type="common">Jerdon's jumping ant</name>
    <dbReference type="NCBI Taxonomy" id="610380"/>
    <lineage>
        <taxon>Eukaryota</taxon>
        <taxon>Metazoa</taxon>
        <taxon>Ecdysozoa</taxon>
        <taxon>Arthropoda</taxon>
        <taxon>Hexapoda</taxon>
        <taxon>Insecta</taxon>
        <taxon>Pterygota</taxon>
        <taxon>Neoptera</taxon>
        <taxon>Endopterygota</taxon>
        <taxon>Hymenoptera</taxon>
        <taxon>Apocrita</taxon>
        <taxon>Aculeata</taxon>
        <taxon>Formicoidea</taxon>
        <taxon>Formicidae</taxon>
        <taxon>Ponerinae</taxon>
        <taxon>Ponerini</taxon>
        <taxon>Harpegnathos</taxon>
    </lineage>
</organism>
<dbReference type="EMBL" id="GL450223">
    <property type="protein sequence ID" value="EFN81378.1"/>
    <property type="molecule type" value="Genomic_DNA"/>
</dbReference>
<dbReference type="PANTHER" id="PTHR22954">
    <property type="entry name" value="RETROVIRAL PROTEASE-RELATED"/>
    <property type="match status" value="1"/>
</dbReference>
<dbReference type="InParanoid" id="E2BSF2"/>
<dbReference type="Pfam" id="PF03564">
    <property type="entry name" value="DUF1759"/>
    <property type="match status" value="1"/>
</dbReference>
<proteinExistence type="predicted"/>
<dbReference type="Proteomes" id="UP000008237">
    <property type="component" value="Unassembled WGS sequence"/>
</dbReference>
<dbReference type="OrthoDB" id="7553045at2759"/>
<evidence type="ECO:0000313" key="2">
    <source>
        <dbReference type="Proteomes" id="UP000008237"/>
    </source>
</evidence>
<gene>
    <name evidence="1" type="ORF">EAI_02368</name>
</gene>
<dbReference type="InterPro" id="IPR005312">
    <property type="entry name" value="DUF1759"/>
</dbReference>
<feature type="non-terminal residue" evidence="1">
    <location>
        <position position="91"/>
    </location>
</feature>
<sequence length="91" mass="10716">LPPFEGRYEEWEQFRDRFTALIISNRDLDDFARMHYLTSCVKGRALECIGNIPVTADNFSTAWQLLARYENKRRLITKHLSALLNLKTISR</sequence>
<dbReference type="PANTHER" id="PTHR22954:SF3">
    <property type="entry name" value="PROTEIN CBG08539"/>
    <property type="match status" value="1"/>
</dbReference>
<feature type="non-terminal residue" evidence="1">
    <location>
        <position position="1"/>
    </location>
</feature>
<dbReference type="OMA" id="KADEWEN"/>
<keyword evidence="2" id="KW-1185">Reference proteome</keyword>
<evidence type="ECO:0000313" key="1">
    <source>
        <dbReference type="EMBL" id="EFN81378.1"/>
    </source>
</evidence>
<accession>E2BSF2</accession>
<dbReference type="AlphaFoldDB" id="E2BSF2"/>
<protein>
    <submittedName>
        <fullName evidence="1">Uncharacterized protein</fullName>
    </submittedName>
</protein>
<reference evidence="1 2" key="1">
    <citation type="journal article" date="2010" name="Science">
        <title>Genomic comparison of the ants Camponotus floridanus and Harpegnathos saltator.</title>
        <authorList>
            <person name="Bonasio R."/>
            <person name="Zhang G."/>
            <person name="Ye C."/>
            <person name="Mutti N.S."/>
            <person name="Fang X."/>
            <person name="Qin N."/>
            <person name="Donahue G."/>
            <person name="Yang P."/>
            <person name="Li Q."/>
            <person name="Li C."/>
            <person name="Zhang P."/>
            <person name="Huang Z."/>
            <person name="Berger S.L."/>
            <person name="Reinberg D."/>
            <person name="Wang J."/>
            <person name="Liebig J."/>
        </authorList>
    </citation>
    <scope>NUCLEOTIDE SEQUENCE [LARGE SCALE GENOMIC DNA]</scope>
    <source>
        <strain evidence="1 2">R22 G/1</strain>
    </source>
</reference>